<dbReference type="EC" id="2.7.7.65" evidence="1"/>
<keyword evidence="5" id="KW-1185">Reference proteome</keyword>
<gene>
    <name evidence="4" type="ORF">EG244_01575</name>
</gene>
<name>A0A3P3DVZ9_9RHOB</name>
<evidence type="ECO:0000313" key="4">
    <source>
        <dbReference type="EMBL" id="RRH78164.1"/>
    </source>
</evidence>
<dbReference type="CDD" id="cd01949">
    <property type="entry name" value="GGDEF"/>
    <property type="match status" value="1"/>
</dbReference>
<dbReference type="PANTHER" id="PTHR45138:SF9">
    <property type="entry name" value="DIGUANYLATE CYCLASE DGCM-RELATED"/>
    <property type="match status" value="1"/>
</dbReference>
<dbReference type="SMART" id="SM00065">
    <property type="entry name" value="GAF"/>
    <property type="match status" value="1"/>
</dbReference>
<dbReference type="InterPro" id="IPR050469">
    <property type="entry name" value="Diguanylate_Cyclase"/>
</dbReference>
<dbReference type="GO" id="GO:0052621">
    <property type="term" value="F:diguanylate cyclase activity"/>
    <property type="evidence" value="ECO:0007669"/>
    <property type="project" value="UniProtKB-EC"/>
</dbReference>
<dbReference type="Pfam" id="PF01590">
    <property type="entry name" value="GAF"/>
    <property type="match status" value="1"/>
</dbReference>
<dbReference type="InterPro" id="IPR029016">
    <property type="entry name" value="GAF-like_dom_sf"/>
</dbReference>
<sequence length="326" mass="36072">MQIRKFKADDEPGRFAAVQRFEILDTEPEKEFLDIVSLVKSIFNVPRAAINIIESDRQWTKAGAGEGPGTAVRTDTFCHHTIMSDTPLVVTDASTDNRFAQNPYVIGAPELRSYLGVPLTSEDGYNIGSLCIYDTRRREFSDTEIDVLSNFARVVMSQLELRLTSRLDPLTGLLTWRAFCDLLDRQRSLRNPGAATLILIDIDHFKEVNDRYGHLAGNEVLKSITSRLSGLIRKSDSFGRLGGEEFGVLMHGATAEGAFHLTRRIQEALADLSLPAIGGAKVTVSMGLAGFIPGESRDDWLERADRALYQAKSTGRNRAILGQLSL</sequence>
<dbReference type="FunFam" id="3.30.70.270:FF:000001">
    <property type="entry name" value="Diguanylate cyclase domain protein"/>
    <property type="match status" value="1"/>
</dbReference>
<accession>A0A3P3DVZ9</accession>
<evidence type="ECO:0000313" key="5">
    <source>
        <dbReference type="Proteomes" id="UP000282125"/>
    </source>
</evidence>
<dbReference type="SUPFAM" id="SSF55073">
    <property type="entry name" value="Nucleotide cyclase"/>
    <property type="match status" value="1"/>
</dbReference>
<dbReference type="SMART" id="SM00267">
    <property type="entry name" value="GGDEF"/>
    <property type="match status" value="1"/>
</dbReference>
<protein>
    <recommendedName>
        <fullName evidence="1">diguanylate cyclase</fullName>
        <ecNumber evidence="1">2.7.7.65</ecNumber>
    </recommendedName>
</protein>
<dbReference type="InterPro" id="IPR000160">
    <property type="entry name" value="GGDEF_dom"/>
</dbReference>
<dbReference type="InterPro" id="IPR003018">
    <property type="entry name" value="GAF"/>
</dbReference>
<dbReference type="SUPFAM" id="SSF55781">
    <property type="entry name" value="GAF domain-like"/>
    <property type="match status" value="1"/>
</dbReference>
<comment type="catalytic activity">
    <reaction evidence="2">
        <text>2 GTP = 3',3'-c-di-GMP + 2 diphosphate</text>
        <dbReference type="Rhea" id="RHEA:24898"/>
        <dbReference type="ChEBI" id="CHEBI:33019"/>
        <dbReference type="ChEBI" id="CHEBI:37565"/>
        <dbReference type="ChEBI" id="CHEBI:58805"/>
        <dbReference type="EC" id="2.7.7.65"/>
    </reaction>
</comment>
<dbReference type="Gene3D" id="3.30.450.40">
    <property type="match status" value="1"/>
</dbReference>
<dbReference type="Gene3D" id="3.30.70.270">
    <property type="match status" value="1"/>
</dbReference>
<evidence type="ECO:0000256" key="2">
    <source>
        <dbReference type="ARBA" id="ARBA00034247"/>
    </source>
</evidence>
<dbReference type="PROSITE" id="PS50887">
    <property type="entry name" value="GGDEF"/>
    <property type="match status" value="1"/>
</dbReference>
<dbReference type="AlphaFoldDB" id="A0A3P3DVZ9"/>
<dbReference type="EMBL" id="RRAZ01000002">
    <property type="protein sequence ID" value="RRH78164.1"/>
    <property type="molecule type" value="Genomic_DNA"/>
</dbReference>
<reference evidence="4 5" key="1">
    <citation type="submission" date="2018-11" db="EMBL/GenBank/DDBJ databases">
        <title>Gemmobacter sp. nov., YIM 102744-1 draft genome.</title>
        <authorList>
            <person name="Li G."/>
            <person name="Jiang Y."/>
        </authorList>
    </citation>
    <scope>NUCLEOTIDE SEQUENCE [LARGE SCALE GENOMIC DNA]</scope>
    <source>
        <strain evidence="4 5">YIM 102744-1</strain>
    </source>
</reference>
<dbReference type="InterPro" id="IPR043128">
    <property type="entry name" value="Rev_trsase/Diguanyl_cyclase"/>
</dbReference>
<organism evidence="4 5">
    <name type="scientific">Falsigemmobacter faecalis</name>
    <dbReference type="NCBI Taxonomy" id="2488730"/>
    <lineage>
        <taxon>Bacteria</taxon>
        <taxon>Pseudomonadati</taxon>
        <taxon>Pseudomonadota</taxon>
        <taxon>Alphaproteobacteria</taxon>
        <taxon>Rhodobacterales</taxon>
        <taxon>Paracoccaceae</taxon>
        <taxon>Falsigemmobacter</taxon>
    </lineage>
</organism>
<dbReference type="Pfam" id="PF00990">
    <property type="entry name" value="GGDEF"/>
    <property type="match status" value="1"/>
</dbReference>
<dbReference type="NCBIfam" id="TIGR00254">
    <property type="entry name" value="GGDEF"/>
    <property type="match status" value="1"/>
</dbReference>
<evidence type="ECO:0000256" key="1">
    <source>
        <dbReference type="ARBA" id="ARBA00012528"/>
    </source>
</evidence>
<feature type="domain" description="GGDEF" evidence="3">
    <location>
        <begin position="193"/>
        <end position="324"/>
    </location>
</feature>
<dbReference type="OrthoDB" id="9812260at2"/>
<dbReference type="PANTHER" id="PTHR45138">
    <property type="entry name" value="REGULATORY COMPONENTS OF SENSORY TRANSDUCTION SYSTEM"/>
    <property type="match status" value="1"/>
</dbReference>
<comment type="caution">
    <text evidence="4">The sequence shown here is derived from an EMBL/GenBank/DDBJ whole genome shotgun (WGS) entry which is preliminary data.</text>
</comment>
<dbReference type="RefSeq" id="WP_124963254.1">
    <property type="nucleotide sequence ID" value="NZ_RRAZ01000002.1"/>
</dbReference>
<dbReference type="Proteomes" id="UP000282125">
    <property type="component" value="Unassembled WGS sequence"/>
</dbReference>
<proteinExistence type="predicted"/>
<evidence type="ECO:0000259" key="3">
    <source>
        <dbReference type="PROSITE" id="PS50887"/>
    </source>
</evidence>
<dbReference type="InterPro" id="IPR029787">
    <property type="entry name" value="Nucleotide_cyclase"/>
</dbReference>